<name>A0ABY5U841_LACSH</name>
<dbReference type="InterPro" id="IPR010994">
    <property type="entry name" value="RuvA_2-like"/>
</dbReference>
<dbReference type="CDD" id="cd19067">
    <property type="entry name" value="PfuEndoQ-like"/>
    <property type="match status" value="1"/>
</dbReference>
<proteinExistence type="predicted"/>
<sequence length="401" mass="44728">MASPGVEREMKLQEIFADLHIHIGRTQGNLPVKITAAKNMTFEAIIKEAFHRKGIQLIGIIDAQSPPVQEEIQAGLDKGLYREHPDGGITYGDTTCVLGAEIELREGAGAFHVLVYLPGLEQMRELTAWLKRYMKNVQLSTQRLRQSALALQEKVWEWGGLFIPAHVFTPFKSVYGNAAPRMEQLFDMKKVSAVELGLSSDSDLADQLSELAPFTFVTNSDAHSLPKIGREYNQLLVRDASFQELKRALAREGGRRVLANYGLNPKLGKYYRTRCLNCDELWPSSQVACCPHCGSLKKVKGVKDRIEEIADQPSRHPAHRPPYVYQVPLEFIPKLGPKTLDKLLQAFGTEMNVLHHAEVEEIRQVAGAAIAHYIQLAREQRLALSEGGGGVYGKVDPLQKS</sequence>
<evidence type="ECO:0000313" key="2">
    <source>
        <dbReference type="Proteomes" id="UP001058650"/>
    </source>
</evidence>
<keyword evidence="2" id="KW-1185">Reference proteome</keyword>
<dbReference type="Gene3D" id="3.20.20.140">
    <property type="entry name" value="Metal-dependent hydrolases"/>
    <property type="match status" value="1"/>
</dbReference>
<evidence type="ECO:0000313" key="1">
    <source>
        <dbReference type="EMBL" id="UWE04820.1"/>
    </source>
</evidence>
<dbReference type="EMBL" id="CP103866">
    <property type="protein sequence ID" value="UWE04820.1"/>
    <property type="molecule type" value="Genomic_DNA"/>
</dbReference>
<dbReference type="PANTHER" id="PTHR40084:SF1">
    <property type="entry name" value="PHOSPHOTRANSFERASE"/>
    <property type="match status" value="1"/>
</dbReference>
<protein>
    <submittedName>
        <fullName evidence="1">Endonuclease Q family protein</fullName>
    </submittedName>
</protein>
<dbReference type="SUPFAM" id="SSF47781">
    <property type="entry name" value="RuvA domain 2-like"/>
    <property type="match status" value="1"/>
</dbReference>
<dbReference type="Proteomes" id="UP001058650">
    <property type="component" value="Chromosome"/>
</dbReference>
<keyword evidence="1" id="KW-0255">Endonuclease</keyword>
<dbReference type="SUPFAM" id="SSF89550">
    <property type="entry name" value="PHP domain-like"/>
    <property type="match status" value="1"/>
</dbReference>
<reference evidence="1" key="1">
    <citation type="submission" date="2022-08" db="EMBL/GenBank/DDBJ databases">
        <title>The complete genome sequence of the thermophilic bacterium Laceyella sacchari FBKL4.010 reveals the basis for tetramethylpyrazine biosynthesis in Moutai-flavor Daqu.</title>
        <authorList>
            <person name="Li D."/>
            <person name="Huang W."/>
            <person name="Wang C."/>
            <person name="Qiu S."/>
        </authorList>
    </citation>
    <scope>NUCLEOTIDE SEQUENCE</scope>
    <source>
        <strain evidence="1">FBKL4.014</strain>
    </source>
</reference>
<organism evidence="1 2">
    <name type="scientific">Laceyella sacchari</name>
    <name type="common">Thermoactinomyces thalpophilus</name>
    <dbReference type="NCBI Taxonomy" id="37482"/>
    <lineage>
        <taxon>Bacteria</taxon>
        <taxon>Bacillati</taxon>
        <taxon>Bacillota</taxon>
        <taxon>Bacilli</taxon>
        <taxon>Bacillales</taxon>
        <taxon>Thermoactinomycetaceae</taxon>
        <taxon>Laceyella</taxon>
    </lineage>
</organism>
<gene>
    <name evidence="1" type="ORF">NYR52_06765</name>
</gene>
<keyword evidence="1" id="KW-0378">Hydrolase</keyword>
<dbReference type="GO" id="GO:0004519">
    <property type="term" value="F:endonuclease activity"/>
    <property type="evidence" value="ECO:0007669"/>
    <property type="project" value="UniProtKB-KW"/>
</dbReference>
<dbReference type="RefSeq" id="WP_246026844.1">
    <property type="nucleotide sequence ID" value="NZ_CP103866.1"/>
</dbReference>
<dbReference type="PANTHER" id="PTHR40084">
    <property type="entry name" value="PHOSPHOHYDROLASE, PHP FAMILY"/>
    <property type="match status" value="1"/>
</dbReference>
<dbReference type="InterPro" id="IPR016195">
    <property type="entry name" value="Pol/histidinol_Pase-like"/>
</dbReference>
<accession>A0ABY5U841</accession>
<dbReference type="Gene3D" id="1.10.150.20">
    <property type="entry name" value="5' to 3' exonuclease, C-terminal subdomain"/>
    <property type="match status" value="1"/>
</dbReference>
<keyword evidence="1" id="KW-0540">Nuclease</keyword>